<dbReference type="AlphaFoldDB" id="X0V2J7"/>
<reference evidence="1" key="1">
    <citation type="journal article" date="2014" name="Front. Microbiol.">
        <title>High frequency of phylogenetically diverse reductive dehalogenase-homologous genes in deep subseafloor sedimentary metagenomes.</title>
        <authorList>
            <person name="Kawai M."/>
            <person name="Futagami T."/>
            <person name="Toyoda A."/>
            <person name="Takaki Y."/>
            <person name="Nishi S."/>
            <person name="Hori S."/>
            <person name="Arai W."/>
            <person name="Tsubouchi T."/>
            <person name="Morono Y."/>
            <person name="Uchiyama I."/>
            <person name="Ito T."/>
            <person name="Fujiyama A."/>
            <person name="Inagaki F."/>
            <person name="Takami H."/>
        </authorList>
    </citation>
    <scope>NUCLEOTIDE SEQUENCE</scope>
    <source>
        <strain evidence="1">Expedition CK06-06</strain>
    </source>
</reference>
<gene>
    <name evidence="1" type="ORF">S01H1_38649</name>
</gene>
<name>X0V2J7_9ZZZZ</name>
<feature type="non-terminal residue" evidence="1">
    <location>
        <position position="1"/>
    </location>
</feature>
<organism evidence="1">
    <name type="scientific">marine sediment metagenome</name>
    <dbReference type="NCBI Taxonomy" id="412755"/>
    <lineage>
        <taxon>unclassified sequences</taxon>
        <taxon>metagenomes</taxon>
        <taxon>ecological metagenomes</taxon>
    </lineage>
</organism>
<dbReference type="InterPro" id="IPR029058">
    <property type="entry name" value="AB_hydrolase_fold"/>
</dbReference>
<evidence type="ECO:0008006" key="2">
    <source>
        <dbReference type="Google" id="ProtNLM"/>
    </source>
</evidence>
<sequence length="220" mass="24427">DEDTTLYHKGFVNFSAVLDWIQANFEQPEKIFVSGCSAGSYGSIMGAPHIHKAYPDVPFYHLGDAGAGVITDDFFAGGFPNWDVTDSRPEWIPAPNGSWIEVSSLAKMYSALANYYSSDRWSQYNTAHDVEQIFFYAAMGGNAADWSDLMLASMQEIQDNASNFHSYTAPGAIHCITGDDIFYTREVEGVKFSDWVDAMVNDEAWDDVMCTDCETDPEAP</sequence>
<proteinExistence type="predicted"/>
<evidence type="ECO:0000313" key="1">
    <source>
        <dbReference type="EMBL" id="GAG06743.1"/>
    </source>
</evidence>
<protein>
    <recommendedName>
        <fullName evidence="2">Pectinacetylesterase</fullName>
    </recommendedName>
</protein>
<dbReference type="EMBL" id="BARS01024343">
    <property type="protein sequence ID" value="GAG06743.1"/>
    <property type="molecule type" value="Genomic_DNA"/>
</dbReference>
<comment type="caution">
    <text evidence="1">The sequence shown here is derived from an EMBL/GenBank/DDBJ whole genome shotgun (WGS) entry which is preliminary data.</text>
</comment>
<dbReference type="SUPFAM" id="SSF53474">
    <property type="entry name" value="alpha/beta-Hydrolases"/>
    <property type="match status" value="1"/>
</dbReference>
<accession>X0V2J7</accession>